<sequence length="421" mass="46377">MRPSFWILSTGTELAQGRSRDTNSAEIARKLADLGFDVIGISILPDDPEIILAYLQWLQSRNDVTALIMTGGLGPTSDDHTIDVLGRWTGSALIEDPTALRRLEAFARLRRRIDIETARRQVRVLADADVIPNNTGLAPGVLGSVARETQPLWYCALPGVPSEMRPMCDMAIDRLREKIHATPVHRVEFHVYEEPESDFQKTVFNDGGLAPDALKNDPAFRWGVAAMPGSLKAFFEHETDERVITELQQAVQSHYGERFLHRSVEELLPEWLLEKGITVSFAESCTGGLLAKTITDRAGSSAYFAGSAVTYSNQSKQDLLSVPEGILTTFGAVSEECALAMADGALKAFHADAAVSVTGIAGPDGGTPEKPVGTVYSAIVTANERIAFKLFYPMDRERVREYTTRSILFRLYRFLQKRTGS</sequence>
<protein>
    <recommendedName>
        <fullName evidence="1">CinA-like protein</fullName>
    </recommendedName>
</protein>
<accession>A0A833LY87</accession>
<dbReference type="NCBIfam" id="TIGR00199">
    <property type="entry name" value="PncC_domain"/>
    <property type="match status" value="1"/>
</dbReference>
<reference evidence="3 4" key="1">
    <citation type="submission" date="2019-10" db="EMBL/GenBank/DDBJ databases">
        <title>Extracellular Electron Transfer in a Candidatus Methanoperedens spp. Enrichment Culture.</title>
        <authorList>
            <person name="Berger S."/>
            <person name="Rangel Shaw D."/>
            <person name="Berben T."/>
            <person name="In 'T Zandt M."/>
            <person name="Frank J."/>
            <person name="Reimann J."/>
            <person name="Jetten M.S.M."/>
            <person name="Welte C.U."/>
        </authorList>
    </citation>
    <scope>NUCLEOTIDE SEQUENCE [LARGE SCALE GENOMIC DNA]</scope>
    <source>
        <strain evidence="3">SB12</strain>
    </source>
</reference>
<dbReference type="Gene3D" id="3.40.980.10">
    <property type="entry name" value="MoaB/Mog-like domain"/>
    <property type="match status" value="1"/>
</dbReference>
<comment type="caution">
    <text evidence="3">The sequence shown here is derived from an EMBL/GenBank/DDBJ whole genome shotgun (WGS) entry which is preliminary data.</text>
</comment>
<gene>
    <name evidence="3" type="ORF">F9K24_04675</name>
</gene>
<dbReference type="SUPFAM" id="SSF53218">
    <property type="entry name" value="Molybdenum cofactor biosynthesis proteins"/>
    <property type="match status" value="1"/>
</dbReference>
<evidence type="ECO:0000259" key="2">
    <source>
        <dbReference type="SMART" id="SM00852"/>
    </source>
</evidence>
<comment type="similarity">
    <text evidence="1">Belongs to the CinA family.</text>
</comment>
<proteinExistence type="inferred from homology"/>
<dbReference type="GO" id="GO:0016787">
    <property type="term" value="F:hydrolase activity"/>
    <property type="evidence" value="ECO:0007669"/>
    <property type="project" value="UniProtKB-KW"/>
</dbReference>
<dbReference type="InterPro" id="IPR036425">
    <property type="entry name" value="MoaB/Mog-like_dom_sf"/>
</dbReference>
<dbReference type="InterPro" id="IPR050101">
    <property type="entry name" value="CinA"/>
</dbReference>
<dbReference type="InterPro" id="IPR036653">
    <property type="entry name" value="CinA-like_C"/>
</dbReference>
<dbReference type="HAMAP" id="MF_00226_B">
    <property type="entry name" value="CinA_B"/>
    <property type="match status" value="1"/>
</dbReference>
<dbReference type="SMART" id="SM00852">
    <property type="entry name" value="MoCF_biosynth"/>
    <property type="match status" value="1"/>
</dbReference>
<name>A0A833LY87_9LEPT</name>
<evidence type="ECO:0000256" key="1">
    <source>
        <dbReference type="HAMAP-Rule" id="MF_00226"/>
    </source>
</evidence>
<dbReference type="Pfam" id="PF02464">
    <property type="entry name" value="CinA"/>
    <property type="match status" value="1"/>
</dbReference>
<dbReference type="Gene3D" id="3.90.950.20">
    <property type="entry name" value="CinA-like"/>
    <property type="match status" value="1"/>
</dbReference>
<evidence type="ECO:0000313" key="4">
    <source>
        <dbReference type="Proteomes" id="UP000460298"/>
    </source>
</evidence>
<evidence type="ECO:0000313" key="3">
    <source>
        <dbReference type="EMBL" id="KAB2934325.1"/>
    </source>
</evidence>
<feature type="domain" description="MoaB/Mog" evidence="2">
    <location>
        <begin position="6"/>
        <end position="178"/>
    </location>
</feature>
<dbReference type="InterPro" id="IPR008135">
    <property type="entry name" value="Competence-induced_CinA"/>
</dbReference>
<dbReference type="CDD" id="cd00885">
    <property type="entry name" value="cinA"/>
    <property type="match status" value="1"/>
</dbReference>
<dbReference type="EMBL" id="WBUI01000003">
    <property type="protein sequence ID" value="KAB2934325.1"/>
    <property type="molecule type" value="Genomic_DNA"/>
</dbReference>
<dbReference type="PIRSF" id="PIRSF006728">
    <property type="entry name" value="CinA"/>
    <property type="match status" value="1"/>
</dbReference>
<dbReference type="Pfam" id="PF00994">
    <property type="entry name" value="MoCF_biosynth"/>
    <property type="match status" value="1"/>
</dbReference>
<dbReference type="PANTHER" id="PTHR13939">
    <property type="entry name" value="NICOTINAMIDE-NUCLEOTIDE AMIDOHYDROLASE PNCC"/>
    <property type="match status" value="1"/>
</dbReference>
<dbReference type="AlphaFoldDB" id="A0A833LY87"/>
<dbReference type="InterPro" id="IPR001453">
    <property type="entry name" value="MoaB/Mog_dom"/>
</dbReference>
<dbReference type="InterPro" id="IPR008136">
    <property type="entry name" value="CinA_C"/>
</dbReference>
<dbReference type="PANTHER" id="PTHR13939:SF0">
    <property type="entry name" value="NMN AMIDOHYDROLASE-LIKE PROTEIN YFAY"/>
    <property type="match status" value="1"/>
</dbReference>
<dbReference type="Proteomes" id="UP000460298">
    <property type="component" value="Unassembled WGS sequence"/>
</dbReference>
<organism evidence="3 4">
    <name type="scientific">Leptonema illini</name>
    <dbReference type="NCBI Taxonomy" id="183"/>
    <lineage>
        <taxon>Bacteria</taxon>
        <taxon>Pseudomonadati</taxon>
        <taxon>Spirochaetota</taxon>
        <taxon>Spirochaetia</taxon>
        <taxon>Leptospirales</taxon>
        <taxon>Leptospiraceae</taxon>
        <taxon>Leptonema</taxon>
    </lineage>
</organism>
<keyword evidence="3" id="KW-0378">Hydrolase</keyword>
<dbReference type="SUPFAM" id="SSF142433">
    <property type="entry name" value="CinA-like"/>
    <property type="match status" value="1"/>
</dbReference>